<comment type="caution">
    <text evidence="3">The sequence shown here is derived from an EMBL/GenBank/DDBJ whole genome shotgun (WGS) entry which is preliminary data.</text>
</comment>
<dbReference type="InterPro" id="IPR000626">
    <property type="entry name" value="Ubiquitin-like_dom"/>
</dbReference>
<gene>
    <name evidence="3" type="ORF">I9W82_005155</name>
</gene>
<dbReference type="GeneID" id="93653784"/>
<dbReference type="AlphaFoldDB" id="A0A8H7ZBM0"/>
<reference evidence="3 4" key="1">
    <citation type="submission" date="2020-12" db="EMBL/GenBank/DDBJ databases">
        <title>Effect of drift, selection, and recombination on the evolution of hybrid genomes in Candida yeast pathogens.</title>
        <authorList>
            <person name="Mixao V."/>
            <person name="Ksiezopolska E."/>
            <person name="Saus E."/>
            <person name="Boekhout T."/>
            <person name="Gacser A."/>
            <person name="Gabaldon T."/>
        </authorList>
    </citation>
    <scope>NUCLEOTIDE SEQUENCE [LARGE SCALE GENOMIC DNA]</scope>
    <source>
        <strain evidence="3 4">BP57</strain>
    </source>
</reference>
<dbReference type="FunFam" id="3.10.20.90:FF:000202">
    <property type="entry name" value="Small ubiquitin-related modifier I"/>
    <property type="match status" value="1"/>
</dbReference>
<evidence type="ECO:0000313" key="3">
    <source>
        <dbReference type="EMBL" id="KAG5417519.1"/>
    </source>
</evidence>
<organism evidence="3 4">
    <name type="scientific">Candida metapsilosis</name>
    <dbReference type="NCBI Taxonomy" id="273372"/>
    <lineage>
        <taxon>Eukaryota</taxon>
        <taxon>Fungi</taxon>
        <taxon>Dikarya</taxon>
        <taxon>Ascomycota</taxon>
        <taxon>Saccharomycotina</taxon>
        <taxon>Pichiomycetes</taxon>
        <taxon>Debaryomycetaceae</taxon>
        <taxon>Candida/Lodderomyces clade</taxon>
        <taxon>Candida</taxon>
    </lineage>
</organism>
<dbReference type="SMART" id="SM00213">
    <property type="entry name" value="UBQ"/>
    <property type="match status" value="1"/>
</dbReference>
<dbReference type="CDD" id="cd16116">
    <property type="entry name" value="Ubl_Smt3_like"/>
    <property type="match status" value="1"/>
</dbReference>
<dbReference type="PROSITE" id="PS50053">
    <property type="entry name" value="UBIQUITIN_2"/>
    <property type="match status" value="1"/>
</dbReference>
<dbReference type="EMBL" id="JAEOAQ010000007">
    <property type="protein sequence ID" value="KAG5417519.1"/>
    <property type="molecule type" value="Genomic_DNA"/>
</dbReference>
<dbReference type="PANTHER" id="PTHR10562">
    <property type="entry name" value="SMALL UBIQUITIN-RELATED MODIFIER"/>
    <property type="match status" value="1"/>
</dbReference>
<feature type="compositionally biased region" description="Basic and acidic residues" evidence="1">
    <location>
        <begin position="44"/>
        <end position="55"/>
    </location>
</feature>
<name>A0A8H7ZBM0_9ASCO</name>
<dbReference type="Gene3D" id="3.10.20.90">
    <property type="entry name" value="Phosphatidylinositol 3-kinase Catalytic Subunit, Chain A, domain 1"/>
    <property type="match status" value="1"/>
</dbReference>
<dbReference type="Pfam" id="PF11976">
    <property type="entry name" value="Rad60-SLD"/>
    <property type="match status" value="1"/>
</dbReference>
<keyword evidence="4" id="KW-1185">Reference proteome</keyword>
<dbReference type="InterPro" id="IPR029071">
    <property type="entry name" value="Ubiquitin-like_domsf"/>
</dbReference>
<dbReference type="RefSeq" id="XP_067546635.1">
    <property type="nucleotide sequence ID" value="XM_067694301.1"/>
</dbReference>
<evidence type="ECO:0000259" key="2">
    <source>
        <dbReference type="PROSITE" id="PS50053"/>
    </source>
</evidence>
<dbReference type="OrthoDB" id="442921at2759"/>
<sequence length="135" mass="14984">MSDHEQQNITNNNQDTRESATPAIVSPPTENNGAGAGGEGNSDLPKEEKFEDSKNRINLKVVDGNGGEIWFKVKRATPMKKIMHAYCEKQSKSEDSIRFFFDGNRVNATQTPEELDMEDNDVIEAHHAQLGGCSF</sequence>
<dbReference type="SUPFAM" id="SSF54236">
    <property type="entry name" value="Ubiquitin-like"/>
    <property type="match status" value="1"/>
</dbReference>
<dbReference type="Proteomes" id="UP000669133">
    <property type="component" value="Unassembled WGS sequence"/>
</dbReference>
<feature type="domain" description="Ubiquitin-like" evidence="2">
    <location>
        <begin position="55"/>
        <end position="132"/>
    </location>
</feature>
<evidence type="ECO:0000256" key="1">
    <source>
        <dbReference type="SAM" id="MobiDB-lite"/>
    </source>
</evidence>
<protein>
    <submittedName>
        <fullName evidence="3">SMT3</fullName>
    </submittedName>
</protein>
<proteinExistence type="predicted"/>
<accession>A0A8H7ZBM0</accession>
<evidence type="ECO:0000313" key="4">
    <source>
        <dbReference type="Proteomes" id="UP000669133"/>
    </source>
</evidence>
<feature type="region of interest" description="Disordered" evidence="1">
    <location>
        <begin position="1"/>
        <end position="56"/>
    </location>
</feature>
<dbReference type="InterPro" id="IPR022617">
    <property type="entry name" value="Rad60/SUMO-like_dom"/>
</dbReference>